<dbReference type="Proteomes" id="UP000234323">
    <property type="component" value="Unassembled WGS sequence"/>
</dbReference>
<keyword evidence="2" id="KW-1185">Reference proteome</keyword>
<dbReference type="AlphaFoldDB" id="A0A2I1HGT4"/>
<reference evidence="1 2" key="1">
    <citation type="submission" date="2015-10" db="EMBL/GenBank/DDBJ databases">
        <title>Genome analyses suggest a sexual origin of heterokaryosis in a supposedly ancient asexual fungus.</title>
        <authorList>
            <person name="Ropars J."/>
            <person name="Sedzielewska K."/>
            <person name="Noel J."/>
            <person name="Charron P."/>
            <person name="Farinelli L."/>
            <person name="Marton T."/>
            <person name="Kruger M."/>
            <person name="Pelin A."/>
            <person name="Brachmann A."/>
            <person name="Corradi N."/>
        </authorList>
    </citation>
    <scope>NUCLEOTIDE SEQUENCE [LARGE SCALE GENOMIC DNA]</scope>
    <source>
        <strain evidence="1 2">A4</strain>
    </source>
</reference>
<accession>A0A2I1HGT4</accession>
<sequence length="101" mass="11373">MPAKISTITYIHDSTEHLTQDYMVKEIIAVSRTDDNDVTKVTGTSSYAEEQKVFPQVGTLKLWTFGLKDKEMFGMCCCKELDPLLISLLAILLGTELIEKE</sequence>
<comment type="caution">
    <text evidence="1">The sequence shown here is derived from an EMBL/GenBank/DDBJ whole genome shotgun (WGS) entry which is preliminary data.</text>
</comment>
<organism evidence="1 2">
    <name type="scientific">Rhizophagus irregularis</name>
    <dbReference type="NCBI Taxonomy" id="588596"/>
    <lineage>
        <taxon>Eukaryota</taxon>
        <taxon>Fungi</taxon>
        <taxon>Fungi incertae sedis</taxon>
        <taxon>Mucoromycota</taxon>
        <taxon>Glomeromycotina</taxon>
        <taxon>Glomeromycetes</taxon>
        <taxon>Glomerales</taxon>
        <taxon>Glomeraceae</taxon>
        <taxon>Rhizophagus</taxon>
    </lineage>
</organism>
<name>A0A2I1HGT4_9GLOM</name>
<proteinExistence type="predicted"/>
<dbReference type="EMBL" id="LLXI01002814">
    <property type="protein sequence ID" value="PKY58030.1"/>
    <property type="molecule type" value="Genomic_DNA"/>
</dbReference>
<gene>
    <name evidence="1" type="ORF">RhiirA4_429426</name>
</gene>
<evidence type="ECO:0000313" key="2">
    <source>
        <dbReference type="Proteomes" id="UP000234323"/>
    </source>
</evidence>
<dbReference type="VEuPathDB" id="FungiDB:FUN_005524"/>
<protein>
    <submittedName>
        <fullName evidence="1">Uncharacterized protein</fullName>
    </submittedName>
</protein>
<evidence type="ECO:0000313" key="1">
    <source>
        <dbReference type="EMBL" id="PKY58030.1"/>
    </source>
</evidence>